<reference evidence="2" key="1">
    <citation type="submission" date="2020-07" db="EMBL/GenBank/DDBJ databases">
        <title>Multicomponent nature underlies the extraordinary mechanical properties of spider dragline silk.</title>
        <authorList>
            <person name="Kono N."/>
            <person name="Nakamura H."/>
            <person name="Mori M."/>
            <person name="Yoshida Y."/>
            <person name="Ohtoshi R."/>
            <person name="Malay A.D."/>
            <person name="Moran D.A.P."/>
            <person name="Tomita M."/>
            <person name="Numata K."/>
            <person name="Arakawa K."/>
        </authorList>
    </citation>
    <scope>NUCLEOTIDE SEQUENCE</scope>
</reference>
<gene>
    <name evidence="2" type="ORF">TNCT_427421</name>
</gene>
<sequence length="168" mass="19915">MITMAHTMNRIPLCDITTSEMLSFPLGHIFQKRLVKEDNFEEEYFNSKTKMESETKFNKSKMKRKNVYKEAEDEVKKIKEEEDEEDIKPSKLSEYEKMIQKNRGEQVAFLESVRMTEMLTMSILHSKAWLSNACILKEIPKKWVDSWIISKDISFFQHQIHVMPESGL</sequence>
<keyword evidence="3" id="KW-1185">Reference proteome</keyword>
<dbReference type="OrthoDB" id="616263at2759"/>
<dbReference type="AlphaFoldDB" id="A0A8X6L4N9"/>
<evidence type="ECO:0000313" key="2">
    <source>
        <dbReference type="EMBL" id="GFQ96364.1"/>
    </source>
</evidence>
<evidence type="ECO:0000313" key="3">
    <source>
        <dbReference type="Proteomes" id="UP000887116"/>
    </source>
</evidence>
<name>A0A8X6L4N9_TRICU</name>
<protein>
    <submittedName>
        <fullName evidence="2">Uncharacterized protein</fullName>
    </submittedName>
</protein>
<keyword evidence="1" id="KW-0175">Coiled coil</keyword>
<dbReference type="EMBL" id="BMAO01034418">
    <property type="protein sequence ID" value="GFQ96364.1"/>
    <property type="molecule type" value="Genomic_DNA"/>
</dbReference>
<organism evidence="2 3">
    <name type="scientific">Trichonephila clavata</name>
    <name type="common">Joro spider</name>
    <name type="synonym">Nephila clavata</name>
    <dbReference type="NCBI Taxonomy" id="2740835"/>
    <lineage>
        <taxon>Eukaryota</taxon>
        <taxon>Metazoa</taxon>
        <taxon>Ecdysozoa</taxon>
        <taxon>Arthropoda</taxon>
        <taxon>Chelicerata</taxon>
        <taxon>Arachnida</taxon>
        <taxon>Araneae</taxon>
        <taxon>Araneomorphae</taxon>
        <taxon>Entelegynae</taxon>
        <taxon>Araneoidea</taxon>
        <taxon>Nephilidae</taxon>
        <taxon>Trichonephila</taxon>
    </lineage>
</organism>
<accession>A0A8X6L4N9</accession>
<feature type="coiled-coil region" evidence="1">
    <location>
        <begin position="61"/>
        <end position="88"/>
    </location>
</feature>
<evidence type="ECO:0000256" key="1">
    <source>
        <dbReference type="SAM" id="Coils"/>
    </source>
</evidence>
<dbReference type="Proteomes" id="UP000887116">
    <property type="component" value="Unassembled WGS sequence"/>
</dbReference>
<comment type="caution">
    <text evidence="2">The sequence shown here is derived from an EMBL/GenBank/DDBJ whole genome shotgun (WGS) entry which is preliminary data.</text>
</comment>
<proteinExistence type="predicted"/>